<dbReference type="Proteomes" id="UP001203297">
    <property type="component" value="Unassembled WGS sequence"/>
</dbReference>
<feature type="domain" description="F-box" evidence="1">
    <location>
        <begin position="6"/>
        <end position="51"/>
    </location>
</feature>
<gene>
    <name evidence="2" type="ORF">B0F90DRAFT_1698752</name>
</gene>
<dbReference type="EMBL" id="WTXG01000005">
    <property type="protein sequence ID" value="KAI0305527.1"/>
    <property type="molecule type" value="Genomic_DNA"/>
</dbReference>
<dbReference type="InterPro" id="IPR001810">
    <property type="entry name" value="F-box_dom"/>
</dbReference>
<dbReference type="SUPFAM" id="SSF81383">
    <property type="entry name" value="F-box domain"/>
    <property type="match status" value="1"/>
</dbReference>
<accession>A0AAD4MAB8</accession>
<dbReference type="InterPro" id="IPR036047">
    <property type="entry name" value="F-box-like_dom_sf"/>
</dbReference>
<dbReference type="AlphaFoldDB" id="A0AAD4MAB8"/>
<dbReference type="Pfam" id="PF12937">
    <property type="entry name" value="F-box-like"/>
    <property type="match status" value="1"/>
</dbReference>
<evidence type="ECO:0000259" key="1">
    <source>
        <dbReference type="PROSITE" id="PS50181"/>
    </source>
</evidence>
<dbReference type="SUPFAM" id="SSF52058">
    <property type="entry name" value="L domain-like"/>
    <property type="match status" value="1"/>
</dbReference>
<keyword evidence="3" id="KW-1185">Reference proteome</keyword>
<dbReference type="Gene3D" id="1.20.1280.50">
    <property type="match status" value="1"/>
</dbReference>
<evidence type="ECO:0000313" key="2">
    <source>
        <dbReference type="EMBL" id="KAI0305527.1"/>
    </source>
</evidence>
<organism evidence="2 3">
    <name type="scientific">Multifurca ochricompacta</name>
    <dbReference type="NCBI Taxonomy" id="376703"/>
    <lineage>
        <taxon>Eukaryota</taxon>
        <taxon>Fungi</taxon>
        <taxon>Dikarya</taxon>
        <taxon>Basidiomycota</taxon>
        <taxon>Agaricomycotina</taxon>
        <taxon>Agaricomycetes</taxon>
        <taxon>Russulales</taxon>
        <taxon>Russulaceae</taxon>
        <taxon>Multifurca</taxon>
    </lineage>
</organism>
<sequence length="412" mass="44991">MRCITEESESRLPVEILDGIFSYAKPSTLARLALVCHTYQGLATRILYRHIPSLSLPLAMRCLETLVSKPSLAAHTRTCEIGDTSFLNVSSMELLPPSFFDLLRHALHNMHRLTELTFLLNGPTSHVLPGAPFKLTKLTASCNFDPTFASWLAEQTNLRAAIFCGNFTTGVTLPMDALPSLRRVVAAPVTLACVVPGRPIREVELCLVHPWSLNREVLQTTIRIIAFSKGPLDSLRIISHLAEPPETVLSALEAIPSGLNSITKFALHAVSGSITEDILSGLPSILSQFTGLKSLTLFSKNKYDPLHTAASTRALATACHATCASLESVTFPGATYVHNRCYGWITLRDLAELLTAREQSLQHRVSEFCKREAPLDEKWCVVQSTRERGLGGLKSELGVERDGGVSVVVIAA</sequence>
<proteinExistence type="predicted"/>
<evidence type="ECO:0000313" key="3">
    <source>
        <dbReference type="Proteomes" id="UP001203297"/>
    </source>
</evidence>
<dbReference type="PROSITE" id="PS50181">
    <property type="entry name" value="FBOX"/>
    <property type="match status" value="1"/>
</dbReference>
<name>A0AAD4MAB8_9AGAM</name>
<reference evidence="2" key="1">
    <citation type="journal article" date="2022" name="New Phytol.">
        <title>Evolutionary transition to the ectomycorrhizal habit in the genomes of a hyperdiverse lineage of mushroom-forming fungi.</title>
        <authorList>
            <person name="Looney B."/>
            <person name="Miyauchi S."/>
            <person name="Morin E."/>
            <person name="Drula E."/>
            <person name="Courty P.E."/>
            <person name="Kohler A."/>
            <person name="Kuo A."/>
            <person name="LaButti K."/>
            <person name="Pangilinan J."/>
            <person name="Lipzen A."/>
            <person name="Riley R."/>
            <person name="Andreopoulos W."/>
            <person name="He G."/>
            <person name="Johnson J."/>
            <person name="Nolan M."/>
            <person name="Tritt A."/>
            <person name="Barry K.W."/>
            <person name="Grigoriev I.V."/>
            <person name="Nagy L.G."/>
            <person name="Hibbett D."/>
            <person name="Henrissat B."/>
            <person name="Matheny P.B."/>
            <person name="Labbe J."/>
            <person name="Martin F.M."/>
        </authorList>
    </citation>
    <scope>NUCLEOTIDE SEQUENCE</scope>
    <source>
        <strain evidence="2">BPL690</strain>
    </source>
</reference>
<protein>
    <recommendedName>
        <fullName evidence="1">F-box domain-containing protein</fullName>
    </recommendedName>
</protein>
<comment type="caution">
    <text evidence="2">The sequence shown here is derived from an EMBL/GenBank/DDBJ whole genome shotgun (WGS) entry which is preliminary data.</text>
</comment>